<dbReference type="GO" id="GO:0004252">
    <property type="term" value="F:serine-type endopeptidase activity"/>
    <property type="evidence" value="ECO:0007669"/>
    <property type="project" value="InterPro"/>
</dbReference>
<evidence type="ECO:0000313" key="9">
    <source>
        <dbReference type="Proteomes" id="UP000177605"/>
    </source>
</evidence>
<proteinExistence type="inferred from homology"/>
<keyword evidence="6" id="KW-0645">Protease</keyword>
<feature type="active site" evidence="5">
    <location>
        <position position="90"/>
    </location>
</feature>
<feature type="transmembrane region" description="Helical" evidence="6">
    <location>
        <begin position="20"/>
        <end position="38"/>
    </location>
</feature>
<dbReference type="InterPro" id="IPR019758">
    <property type="entry name" value="Pept_S26A_signal_pept_1_CS"/>
</dbReference>
<organism evidence="8 9">
    <name type="scientific">Candidatus Yanofskybacteria bacterium RIFCSPHIGHO2_01_FULL_48_25b</name>
    <dbReference type="NCBI Taxonomy" id="1802672"/>
    <lineage>
        <taxon>Bacteria</taxon>
        <taxon>Candidatus Yanofskyibacteriota</taxon>
    </lineage>
</organism>
<keyword evidence="6" id="KW-1133">Transmembrane helix</keyword>
<evidence type="ECO:0000259" key="7">
    <source>
        <dbReference type="Pfam" id="PF10502"/>
    </source>
</evidence>
<dbReference type="EMBL" id="MGJM01000011">
    <property type="protein sequence ID" value="OGN06695.1"/>
    <property type="molecule type" value="Genomic_DNA"/>
</dbReference>
<keyword evidence="4 6" id="KW-0378">Hydrolase</keyword>
<comment type="subcellular location">
    <subcellularLocation>
        <location evidence="6">Membrane</location>
        <topology evidence="6">Single-pass type II membrane protein</topology>
    </subcellularLocation>
</comment>
<comment type="caution">
    <text evidence="8">The sequence shown here is derived from an EMBL/GenBank/DDBJ whole genome shotgun (WGS) entry which is preliminary data.</text>
</comment>
<evidence type="ECO:0000256" key="4">
    <source>
        <dbReference type="ARBA" id="ARBA00022801"/>
    </source>
</evidence>
<dbReference type="SUPFAM" id="SSF51306">
    <property type="entry name" value="LexA/Signal peptidase"/>
    <property type="match status" value="1"/>
</dbReference>
<gene>
    <name evidence="8" type="ORF">A2669_00500</name>
</gene>
<dbReference type="AlphaFoldDB" id="A0A1F8F0Q2"/>
<dbReference type="GO" id="GO:0016020">
    <property type="term" value="C:membrane"/>
    <property type="evidence" value="ECO:0007669"/>
    <property type="project" value="UniProtKB-SubCell"/>
</dbReference>
<comment type="catalytic activity">
    <reaction evidence="1 6">
        <text>Cleavage of hydrophobic, N-terminal signal or leader sequences from secreted and periplasmic proteins.</text>
        <dbReference type="EC" id="3.4.21.89"/>
    </reaction>
</comment>
<protein>
    <recommendedName>
        <fullName evidence="3 6">Signal peptidase I</fullName>
        <ecNumber evidence="3 6">3.4.21.89</ecNumber>
    </recommendedName>
</protein>
<dbReference type="GO" id="GO:0006465">
    <property type="term" value="P:signal peptide processing"/>
    <property type="evidence" value="ECO:0007669"/>
    <property type="project" value="InterPro"/>
</dbReference>
<reference evidence="8 9" key="1">
    <citation type="journal article" date="2016" name="Nat. Commun.">
        <title>Thousands of microbial genomes shed light on interconnected biogeochemical processes in an aquifer system.</title>
        <authorList>
            <person name="Anantharaman K."/>
            <person name="Brown C.T."/>
            <person name="Hug L.A."/>
            <person name="Sharon I."/>
            <person name="Castelle C.J."/>
            <person name="Probst A.J."/>
            <person name="Thomas B.C."/>
            <person name="Singh A."/>
            <person name="Wilkins M.J."/>
            <person name="Karaoz U."/>
            <person name="Brodie E.L."/>
            <person name="Williams K.H."/>
            <person name="Hubbard S.S."/>
            <person name="Banfield J.F."/>
        </authorList>
    </citation>
    <scope>NUCLEOTIDE SEQUENCE [LARGE SCALE GENOMIC DNA]</scope>
</reference>
<evidence type="ECO:0000256" key="5">
    <source>
        <dbReference type="PIRSR" id="PIRSR600223-1"/>
    </source>
</evidence>
<dbReference type="InterPro" id="IPR019533">
    <property type="entry name" value="Peptidase_S26"/>
</dbReference>
<dbReference type="PROSITE" id="PS00760">
    <property type="entry name" value="SPASE_I_2"/>
    <property type="match status" value="1"/>
</dbReference>
<dbReference type="CDD" id="cd06530">
    <property type="entry name" value="S26_SPase_I"/>
    <property type="match status" value="1"/>
</dbReference>
<dbReference type="PRINTS" id="PR00727">
    <property type="entry name" value="LEADERPTASE"/>
</dbReference>
<keyword evidence="6" id="KW-0812">Transmembrane</keyword>
<sequence length="190" mass="21915">MRQQSGNLGGEVAAFFWETIKIVVISLIIILPIRYYLVQPFFVKGASMESNFEDGDYIFVDELSYQFSDPKRGDVVIFRYPLDRSQFFIKRVIGLPGETIEIKDNKVYVYNFDNPKGFILQEPYLDANQQTLGNIRIRLDDNDYFVLGDNRLQSSDSRRWGAVNRASITGRAAIRLWPISKIAKIPGIQY</sequence>
<dbReference type="NCBIfam" id="TIGR02227">
    <property type="entry name" value="sigpep_I_bact"/>
    <property type="match status" value="1"/>
</dbReference>
<dbReference type="EC" id="3.4.21.89" evidence="3 6"/>
<dbReference type="PROSITE" id="PS00761">
    <property type="entry name" value="SPASE_I_3"/>
    <property type="match status" value="1"/>
</dbReference>
<feature type="active site" evidence="5">
    <location>
        <position position="47"/>
    </location>
</feature>
<dbReference type="PANTHER" id="PTHR43390:SF1">
    <property type="entry name" value="CHLOROPLAST PROCESSING PEPTIDASE"/>
    <property type="match status" value="1"/>
</dbReference>
<dbReference type="Gene3D" id="2.10.109.10">
    <property type="entry name" value="Umud Fragment, subunit A"/>
    <property type="match status" value="1"/>
</dbReference>
<dbReference type="PANTHER" id="PTHR43390">
    <property type="entry name" value="SIGNAL PEPTIDASE I"/>
    <property type="match status" value="1"/>
</dbReference>
<evidence type="ECO:0000256" key="1">
    <source>
        <dbReference type="ARBA" id="ARBA00000677"/>
    </source>
</evidence>
<dbReference type="InterPro" id="IPR000223">
    <property type="entry name" value="Pept_S26A_signal_pept_1"/>
</dbReference>
<evidence type="ECO:0000256" key="3">
    <source>
        <dbReference type="ARBA" id="ARBA00013208"/>
    </source>
</evidence>
<dbReference type="InterPro" id="IPR036286">
    <property type="entry name" value="LexA/Signal_pep-like_sf"/>
</dbReference>
<keyword evidence="6" id="KW-0472">Membrane</keyword>
<dbReference type="InterPro" id="IPR019757">
    <property type="entry name" value="Pept_S26A_signal_pept_1_Lys-AS"/>
</dbReference>
<evidence type="ECO:0000313" key="8">
    <source>
        <dbReference type="EMBL" id="OGN06695.1"/>
    </source>
</evidence>
<name>A0A1F8F0Q2_9BACT</name>
<comment type="similarity">
    <text evidence="2 6">Belongs to the peptidase S26 family.</text>
</comment>
<feature type="domain" description="Peptidase S26" evidence="7">
    <location>
        <begin position="17"/>
        <end position="177"/>
    </location>
</feature>
<dbReference type="Proteomes" id="UP000177605">
    <property type="component" value="Unassembled WGS sequence"/>
</dbReference>
<dbReference type="GO" id="GO:0009003">
    <property type="term" value="F:signal peptidase activity"/>
    <property type="evidence" value="ECO:0007669"/>
    <property type="project" value="UniProtKB-EC"/>
</dbReference>
<dbReference type="Pfam" id="PF10502">
    <property type="entry name" value="Peptidase_S26"/>
    <property type="match status" value="1"/>
</dbReference>
<evidence type="ECO:0000256" key="2">
    <source>
        <dbReference type="ARBA" id="ARBA00009370"/>
    </source>
</evidence>
<accession>A0A1F8F0Q2</accession>
<evidence type="ECO:0000256" key="6">
    <source>
        <dbReference type="RuleBase" id="RU362042"/>
    </source>
</evidence>